<organism evidence="2 3">
    <name type="scientific">Thermus scotoductus</name>
    <dbReference type="NCBI Taxonomy" id="37636"/>
    <lineage>
        <taxon>Bacteria</taxon>
        <taxon>Thermotogati</taxon>
        <taxon>Deinococcota</taxon>
        <taxon>Deinococci</taxon>
        <taxon>Thermales</taxon>
        <taxon>Thermaceae</taxon>
        <taxon>Thermus</taxon>
    </lineage>
</organism>
<reference evidence="2 3" key="1">
    <citation type="journal article" date="2019" name="Extremophiles">
        <title>Biogeography of thermophiles and predominance of Thermus scotoductus in domestic water heaters.</title>
        <authorList>
            <person name="Wilpiszeski R.L."/>
            <person name="Zhang Z."/>
            <person name="House C.H."/>
        </authorList>
    </citation>
    <scope>NUCLEOTIDE SEQUENCE [LARGE SCALE GENOMIC DNA]</scope>
    <source>
        <strain evidence="2 3">34_S34</strain>
    </source>
</reference>
<dbReference type="InterPro" id="IPR002559">
    <property type="entry name" value="Transposase_11"/>
</dbReference>
<dbReference type="AlphaFoldDB" id="A0A430R4U6"/>
<evidence type="ECO:0000313" key="2">
    <source>
        <dbReference type="EMBL" id="RTH02414.1"/>
    </source>
</evidence>
<proteinExistence type="predicted"/>
<dbReference type="GO" id="GO:0006313">
    <property type="term" value="P:DNA transposition"/>
    <property type="evidence" value="ECO:0007669"/>
    <property type="project" value="InterPro"/>
</dbReference>
<evidence type="ECO:0000259" key="1">
    <source>
        <dbReference type="Pfam" id="PF01609"/>
    </source>
</evidence>
<dbReference type="EMBL" id="PELP01000340">
    <property type="protein sequence ID" value="RTH02414.1"/>
    <property type="molecule type" value="Genomic_DNA"/>
</dbReference>
<name>A0A430R4U6_THESC</name>
<sequence length="321" mass="36026">MDKCVGTPKPPPSLPELPEWQLRTLIRSLQVPEPGPKPGRPRTYTHTHILRIHVYRAFMGWSVERMLRELRRDPSLCRALGLPSVPSRATVSERSKHLPWQALWQRQGGEKTKRRVLALDATALPAQATDPEARWGRDSKGQWVYGYKLHLLLDLDTGEILAHKIAPTGLTSVTPANRHDGPVGWALVRGIASWEGEKPSLLLGDSAYDAEGLFQAAEEKGLLLLSGHNRRRGKPRGRRRGENLRRLQRGAYRRLYRRRWEVETVFGLLKGSLGLAACLRRVRGLKAVSRQVTAVVTAFSFVAQVLAREGLPPTWVARVAA</sequence>
<comment type="caution">
    <text evidence="2">The sequence shown here is derived from an EMBL/GenBank/DDBJ whole genome shotgun (WGS) entry which is preliminary data.</text>
</comment>
<dbReference type="Pfam" id="PF01609">
    <property type="entry name" value="DDE_Tnp_1"/>
    <property type="match status" value="1"/>
</dbReference>
<dbReference type="InterPro" id="IPR012337">
    <property type="entry name" value="RNaseH-like_sf"/>
</dbReference>
<evidence type="ECO:0000313" key="3">
    <source>
        <dbReference type="Proteomes" id="UP000286734"/>
    </source>
</evidence>
<dbReference type="GO" id="GO:0004803">
    <property type="term" value="F:transposase activity"/>
    <property type="evidence" value="ECO:0007669"/>
    <property type="project" value="InterPro"/>
</dbReference>
<accession>A0A430R4U6</accession>
<dbReference type="Proteomes" id="UP000286734">
    <property type="component" value="Unassembled WGS sequence"/>
</dbReference>
<dbReference type="GO" id="GO:0003677">
    <property type="term" value="F:DNA binding"/>
    <property type="evidence" value="ECO:0007669"/>
    <property type="project" value="InterPro"/>
</dbReference>
<protein>
    <submittedName>
        <fullName evidence="2">Transposase</fullName>
    </submittedName>
</protein>
<gene>
    <name evidence="2" type="ORF">CSW47_10715</name>
</gene>
<dbReference type="SUPFAM" id="SSF53098">
    <property type="entry name" value="Ribonuclease H-like"/>
    <property type="match status" value="1"/>
</dbReference>
<feature type="domain" description="Transposase IS4-like" evidence="1">
    <location>
        <begin position="112"/>
        <end position="298"/>
    </location>
</feature>